<dbReference type="OrthoDB" id="1910514at2759"/>
<dbReference type="Gene3D" id="1.20.1250.20">
    <property type="entry name" value="MFS general substrate transporter like domains"/>
    <property type="match status" value="1"/>
</dbReference>
<feature type="transmembrane region" description="Helical" evidence="2">
    <location>
        <begin position="39"/>
        <end position="58"/>
    </location>
</feature>
<reference evidence="3 4" key="1">
    <citation type="submission" date="2021-01" db="EMBL/GenBank/DDBJ databases">
        <title>Adiantum capillus-veneris genome.</title>
        <authorList>
            <person name="Fang Y."/>
            <person name="Liao Q."/>
        </authorList>
    </citation>
    <scope>NUCLEOTIDE SEQUENCE [LARGE SCALE GENOMIC DNA]</scope>
    <source>
        <strain evidence="3">H3</strain>
        <tissue evidence="3">Leaf</tissue>
    </source>
</reference>
<feature type="transmembrane region" description="Helical" evidence="2">
    <location>
        <begin position="135"/>
        <end position="155"/>
    </location>
</feature>
<dbReference type="GO" id="GO:0005886">
    <property type="term" value="C:plasma membrane"/>
    <property type="evidence" value="ECO:0007669"/>
    <property type="project" value="TreeGrafter"/>
</dbReference>
<feature type="transmembrane region" description="Helical" evidence="2">
    <location>
        <begin position="405"/>
        <end position="427"/>
    </location>
</feature>
<dbReference type="GO" id="GO:0090482">
    <property type="term" value="F:vitamin transmembrane transporter activity"/>
    <property type="evidence" value="ECO:0007669"/>
    <property type="project" value="InterPro"/>
</dbReference>
<feature type="transmembrane region" description="Helical" evidence="2">
    <location>
        <begin position="372"/>
        <end position="393"/>
    </location>
</feature>
<comment type="similarity">
    <text evidence="1">Belongs to the reduced folate carrier (RFC) transporter (TC 2.A.48) family.</text>
</comment>
<dbReference type="EMBL" id="JABFUD020000005">
    <property type="protein sequence ID" value="KAI5079725.1"/>
    <property type="molecule type" value="Genomic_DNA"/>
</dbReference>
<feature type="transmembrane region" description="Helical" evidence="2">
    <location>
        <begin position="78"/>
        <end position="97"/>
    </location>
</feature>
<keyword evidence="4" id="KW-1185">Reference proteome</keyword>
<keyword evidence="2" id="KW-0812">Transmembrane</keyword>
<dbReference type="PANTHER" id="PTHR10686">
    <property type="entry name" value="FOLATE TRANSPORTER"/>
    <property type="match status" value="1"/>
</dbReference>
<evidence type="ECO:0000313" key="3">
    <source>
        <dbReference type="EMBL" id="KAI5079725.1"/>
    </source>
</evidence>
<feature type="transmembrane region" description="Helical" evidence="2">
    <location>
        <begin position="249"/>
        <end position="267"/>
    </location>
</feature>
<dbReference type="InterPro" id="IPR036259">
    <property type="entry name" value="MFS_trans_sf"/>
</dbReference>
<gene>
    <name evidence="3" type="ORF">GOP47_0005204</name>
</gene>
<dbReference type="SUPFAM" id="SSF103473">
    <property type="entry name" value="MFS general substrate transporter"/>
    <property type="match status" value="1"/>
</dbReference>
<feature type="transmembrane region" description="Helical" evidence="2">
    <location>
        <begin position="287"/>
        <end position="305"/>
    </location>
</feature>
<organism evidence="3 4">
    <name type="scientific">Adiantum capillus-veneris</name>
    <name type="common">Maidenhair fern</name>
    <dbReference type="NCBI Taxonomy" id="13818"/>
    <lineage>
        <taxon>Eukaryota</taxon>
        <taxon>Viridiplantae</taxon>
        <taxon>Streptophyta</taxon>
        <taxon>Embryophyta</taxon>
        <taxon>Tracheophyta</taxon>
        <taxon>Polypodiopsida</taxon>
        <taxon>Polypodiidae</taxon>
        <taxon>Polypodiales</taxon>
        <taxon>Pteridineae</taxon>
        <taxon>Pteridaceae</taxon>
        <taxon>Vittarioideae</taxon>
        <taxon>Adiantum</taxon>
    </lineage>
</organism>
<protein>
    <recommendedName>
        <fullName evidence="5">Thiamine transporter 2</fullName>
    </recommendedName>
</protein>
<sequence>MKGLSLKTPFSSYITPLTDIIMAPLSSDGTSQAKLPLRILCLVMAYSFFKSFNPFLAYTVPYMVQIKGLTNFQITNKVSPISTYAVLVFTLLVAPACEYVSYRVLIISGSFACLLGYLMLRLGTTILSLQIMQIISAWSGASYFVYQAYLFLLVTENHFQTMTSISQASSSMALFVSSELGQILVLIGKPLNSLLYISMGSASIVCILSFMLPKEQSVNAGRPHFVLNIFSTDQGFWSIIRETWADKRLQLLSLWWAFALAGLELTLNYGTNLFEAIDSASTYNGQALAVGTAVAVLTALSSVYLKKPMAKLGGFLYIIGSLIYGSMSLGLAYSNTIWSAYVLYVLMLGLEKLLICFVYAQCGSLVKNDRYALMFSFNCGVGQAVMAVLQAVLEIAEVDVRGLYKVLGCYFFGIAFFFSILYGVYVWKVRRVEIAFFDDVSVPNLIKVEPLHQPLIVDKEDNVMLKN</sequence>
<keyword evidence="2" id="KW-1133">Transmembrane helix</keyword>
<evidence type="ECO:0000256" key="1">
    <source>
        <dbReference type="ARBA" id="ARBA00005773"/>
    </source>
</evidence>
<proteinExistence type="inferred from homology"/>
<evidence type="ECO:0000256" key="2">
    <source>
        <dbReference type="SAM" id="Phobius"/>
    </source>
</evidence>
<dbReference type="Pfam" id="PF01770">
    <property type="entry name" value="Folate_carrier"/>
    <property type="match status" value="2"/>
</dbReference>
<feature type="transmembrane region" description="Helical" evidence="2">
    <location>
        <begin position="338"/>
        <end position="360"/>
    </location>
</feature>
<accession>A0A9D4V4N9</accession>
<evidence type="ECO:0000313" key="4">
    <source>
        <dbReference type="Proteomes" id="UP000886520"/>
    </source>
</evidence>
<dbReference type="AlphaFoldDB" id="A0A9D4V4N9"/>
<name>A0A9D4V4N9_ADICA</name>
<dbReference type="PANTHER" id="PTHR10686:SF18">
    <property type="entry name" value="IP11787P-RELATED"/>
    <property type="match status" value="1"/>
</dbReference>
<comment type="caution">
    <text evidence="3">The sequence shown here is derived from an EMBL/GenBank/DDBJ whole genome shotgun (WGS) entry which is preliminary data.</text>
</comment>
<keyword evidence="2" id="KW-0472">Membrane</keyword>
<evidence type="ECO:0008006" key="5">
    <source>
        <dbReference type="Google" id="ProtNLM"/>
    </source>
</evidence>
<dbReference type="InterPro" id="IPR002666">
    <property type="entry name" value="Folate_carrier"/>
</dbReference>
<feature type="transmembrane region" description="Helical" evidence="2">
    <location>
        <begin position="104"/>
        <end position="123"/>
    </location>
</feature>
<feature type="transmembrane region" description="Helical" evidence="2">
    <location>
        <begin position="312"/>
        <end position="332"/>
    </location>
</feature>
<dbReference type="Proteomes" id="UP000886520">
    <property type="component" value="Chromosome 5"/>
</dbReference>